<evidence type="ECO:0000313" key="1">
    <source>
        <dbReference type="EMBL" id="CAG8452091.1"/>
    </source>
</evidence>
<evidence type="ECO:0000313" key="2">
    <source>
        <dbReference type="Proteomes" id="UP000789860"/>
    </source>
</evidence>
<dbReference type="Proteomes" id="UP000789860">
    <property type="component" value="Unassembled WGS sequence"/>
</dbReference>
<comment type="caution">
    <text evidence="1">The sequence shown here is derived from an EMBL/GenBank/DDBJ whole genome shotgun (WGS) entry which is preliminary data.</text>
</comment>
<name>A0ACA9K4T6_9GLOM</name>
<protein>
    <submittedName>
        <fullName evidence="1">7234_t:CDS:1</fullName>
    </submittedName>
</protein>
<accession>A0ACA9K4T6</accession>
<dbReference type="EMBL" id="CAJVPM010000789">
    <property type="protein sequence ID" value="CAG8452091.1"/>
    <property type="molecule type" value="Genomic_DNA"/>
</dbReference>
<sequence>MIDIIIDKLSFTNVTGYGIADYLEKMLFAKTTLLFSNNEFGHNIGKTLEDDKNNASTSW</sequence>
<keyword evidence="2" id="KW-1185">Reference proteome</keyword>
<organism evidence="1 2">
    <name type="scientific">Scutellospora calospora</name>
    <dbReference type="NCBI Taxonomy" id="85575"/>
    <lineage>
        <taxon>Eukaryota</taxon>
        <taxon>Fungi</taxon>
        <taxon>Fungi incertae sedis</taxon>
        <taxon>Mucoromycota</taxon>
        <taxon>Glomeromycotina</taxon>
        <taxon>Glomeromycetes</taxon>
        <taxon>Diversisporales</taxon>
        <taxon>Gigasporaceae</taxon>
        <taxon>Scutellospora</taxon>
    </lineage>
</organism>
<reference evidence="1" key="1">
    <citation type="submission" date="2021-06" db="EMBL/GenBank/DDBJ databases">
        <authorList>
            <person name="Kallberg Y."/>
            <person name="Tangrot J."/>
            <person name="Rosling A."/>
        </authorList>
    </citation>
    <scope>NUCLEOTIDE SEQUENCE</scope>
    <source>
        <strain evidence="1">AU212A</strain>
    </source>
</reference>
<proteinExistence type="predicted"/>
<gene>
    <name evidence="1" type="ORF">SCALOS_LOCUS1227</name>
</gene>